<accession>A0A820FGU7</accession>
<feature type="region of interest" description="Disordered" evidence="1">
    <location>
        <begin position="1"/>
        <end position="23"/>
    </location>
</feature>
<evidence type="ECO:0000313" key="3">
    <source>
        <dbReference type="Proteomes" id="UP000663874"/>
    </source>
</evidence>
<evidence type="ECO:0000313" key="2">
    <source>
        <dbReference type="EMBL" id="CAF4263644.1"/>
    </source>
</evidence>
<reference evidence="2" key="1">
    <citation type="submission" date="2021-02" db="EMBL/GenBank/DDBJ databases">
        <authorList>
            <person name="Nowell W R."/>
        </authorList>
    </citation>
    <scope>NUCLEOTIDE SEQUENCE</scope>
</reference>
<feature type="non-terminal residue" evidence="2">
    <location>
        <position position="1"/>
    </location>
</feature>
<proteinExistence type="predicted"/>
<dbReference type="Proteomes" id="UP000663874">
    <property type="component" value="Unassembled WGS sequence"/>
</dbReference>
<organism evidence="2 3">
    <name type="scientific">Rotaria sordida</name>
    <dbReference type="NCBI Taxonomy" id="392033"/>
    <lineage>
        <taxon>Eukaryota</taxon>
        <taxon>Metazoa</taxon>
        <taxon>Spiralia</taxon>
        <taxon>Gnathifera</taxon>
        <taxon>Rotifera</taxon>
        <taxon>Eurotatoria</taxon>
        <taxon>Bdelloidea</taxon>
        <taxon>Philodinida</taxon>
        <taxon>Philodinidae</taxon>
        <taxon>Rotaria</taxon>
    </lineage>
</organism>
<gene>
    <name evidence="2" type="ORF">FNK824_LOCUS39181</name>
</gene>
<dbReference type="EMBL" id="CAJOBE010024603">
    <property type="protein sequence ID" value="CAF4263644.1"/>
    <property type="molecule type" value="Genomic_DNA"/>
</dbReference>
<comment type="caution">
    <text evidence="2">The sequence shown here is derived from an EMBL/GenBank/DDBJ whole genome shotgun (WGS) entry which is preliminary data.</text>
</comment>
<sequence>FSCSINSISSPSSTTTTTSNRILKTSKSIRRNDFY</sequence>
<dbReference type="AlphaFoldDB" id="A0A820FGU7"/>
<name>A0A820FGU7_9BILA</name>
<evidence type="ECO:0000256" key="1">
    <source>
        <dbReference type="SAM" id="MobiDB-lite"/>
    </source>
</evidence>
<protein>
    <submittedName>
        <fullName evidence="2">Uncharacterized protein</fullName>
    </submittedName>
</protein>